<feature type="transmembrane region" description="Helical" evidence="14">
    <location>
        <begin position="21"/>
        <end position="41"/>
    </location>
</feature>
<keyword evidence="7 14" id="KW-0276">Fatty acid metabolism</keyword>
<feature type="transmembrane region" description="Helical" evidence="14">
    <location>
        <begin position="157"/>
        <end position="177"/>
    </location>
</feature>
<comment type="subcellular location">
    <subcellularLocation>
        <location evidence="14">Endoplasmic reticulum membrane</location>
        <topology evidence="14">Multi-pass membrane protein</topology>
    </subcellularLocation>
    <subcellularLocation>
        <location evidence="1">Membrane</location>
        <topology evidence="1">Multi-pass membrane protein</topology>
    </subcellularLocation>
</comment>
<comment type="similarity">
    <text evidence="3 14">Belongs to the very long-chain fatty acids dehydratase HACD family.</text>
</comment>
<reference evidence="15" key="1">
    <citation type="submission" date="2015-11" db="EMBL/GenBank/DDBJ databases">
        <title>De novo transcriptome assembly of four potential Pierce s Disease insect vectors from Arizona vineyards.</title>
        <authorList>
            <person name="Tassone E.E."/>
        </authorList>
    </citation>
    <scope>NUCLEOTIDE SEQUENCE</scope>
</reference>
<comment type="pathway">
    <text evidence="2 14">Lipid metabolism; fatty acid biosynthesis.</text>
</comment>
<keyword evidence="8 14" id="KW-1133">Transmembrane helix</keyword>
<evidence type="ECO:0000256" key="4">
    <source>
        <dbReference type="ARBA" id="ARBA00013122"/>
    </source>
</evidence>
<evidence type="ECO:0000256" key="8">
    <source>
        <dbReference type="ARBA" id="ARBA00022989"/>
    </source>
</evidence>
<evidence type="ECO:0000313" key="15">
    <source>
        <dbReference type="EMBL" id="JAS79299.1"/>
    </source>
</evidence>
<dbReference type="InterPro" id="IPR007482">
    <property type="entry name" value="Tyr_Pase-like_PTPLA"/>
</dbReference>
<keyword evidence="11 14" id="KW-0275">Fatty acid biosynthesis</keyword>
<evidence type="ECO:0000256" key="12">
    <source>
        <dbReference type="ARBA" id="ARBA00023239"/>
    </source>
</evidence>
<evidence type="ECO:0000256" key="13">
    <source>
        <dbReference type="ARBA" id="ARBA00036671"/>
    </source>
</evidence>
<feature type="transmembrane region" description="Helical" evidence="14">
    <location>
        <begin position="61"/>
        <end position="82"/>
    </location>
</feature>
<keyword evidence="5 14" id="KW-0444">Lipid biosynthesis</keyword>
<feature type="transmembrane region" description="Helical" evidence="14">
    <location>
        <begin position="94"/>
        <end position="112"/>
    </location>
</feature>
<accession>A0A1B6HX92</accession>
<evidence type="ECO:0000256" key="3">
    <source>
        <dbReference type="ARBA" id="ARBA00007811"/>
    </source>
</evidence>
<keyword evidence="12 14" id="KW-0456">Lyase</keyword>
<evidence type="ECO:0000256" key="11">
    <source>
        <dbReference type="ARBA" id="ARBA00023160"/>
    </source>
</evidence>
<evidence type="ECO:0000256" key="10">
    <source>
        <dbReference type="ARBA" id="ARBA00023136"/>
    </source>
</evidence>
<dbReference type="AlphaFoldDB" id="A0A1B6HX92"/>
<gene>
    <name evidence="15" type="ORF">g.9269</name>
</gene>
<keyword evidence="14" id="KW-0256">Endoplasmic reticulum</keyword>
<evidence type="ECO:0000256" key="6">
    <source>
        <dbReference type="ARBA" id="ARBA00022692"/>
    </source>
</evidence>
<dbReference type="GO" id="GO:0102158">
    <property type="term" value="F:very-long-chain (3R)-3-hydroxyacyl-CoA dehydratase activity"/>
    <property type="evidence" value="ECO:0007669"/>
    <property type="project" value="UniProtKB-EC"/>
</dbReference>
<evidence type="ECO:0000256" key="5">
    <source>
        <dbReference type="ARBA" id="ARBA00022516"/>
    </source>
</evidence>
<feature type="transmembrane region" description="Helical" evidence="14">
    <location>
        <begin position="132"/>
        <end position="150"/>
    </location>
</feature>
<organism evidence="15">
    <name type="scientific">Homalodisca liturata</name>
    <dbReference type="NCBI Taxonomy" id="320908"/>
    <lineage>
        <taxon>Eukaryota</taxon>
        <taxon>Metazoa</taxon>
        <taxon>Ecdysozoa</taxon>
        <taxon>Arthropoda</taxon>
        <taxon>Hexapoda</taxon>
        <taxon>Insecta</taxon>
        <taxon>Pterygota</taxon>
        <taxon>Neoptera</taxon>
        <taxon>Paraneoptera</taxon>
        <taxon>Hemiptera</taxon>
        <taxon>Auchenorrhyncha</taxon>
        <taxon>Membracoidea</taxon>
        <taxon>Cicadellidae</taxon>
        <taxon>Cicadellinae</taxon>
        <taxon>Proconiini</taxon>
        <taxon>Homalodisca</taxon>
    </lineage>
</organism>
<protein>
    <recommendedName>
        <fullName evidence="4 14">Very-long-chain (3R)-3-hydroxyacyl-CoA dehydratase</fullName>
        <ecNumber evidence="4 14">4.2.1.134</ecNumber>
    </recommendedName>
</protein>
<dbReference type="GO" id="GO:0005789">
    <property type="term" value="C:endoplasmic reticulum membrane"/>
    <property type="evidence" value="ECO:0007669"/>
    <property type="project" value="UniProtKB-SubCell"/>
</dbReference>
<name>A0A1B6HX92_9HEMI</name>
<dbReference type="PANTHER" id="PTHR11035">
    <property type="entry name" value="VERY-LONG-CHAIN (3R)-3-HYDROXYACYL-COA DEHYDRATASE"/>
    <property type="match status" value="1"/>
</dbReference>
<evidence type="ECO:0000256" key="7">
    <source>
        <dbReference type="ARBA" id="ARBA00022832"/>
    </source>
</evidence>
<evidence type="ECO:0000256" key="2">
    <source>
        <dbReference type="ARBA" id="ARBA00005194"/>
    </source>
</evidence>
<dbReference type="PANTHER" id="PTHR11035:SF3">
    <property type="entry name" value="VERY-LONG-CHAIN (3R)-3-HYDROXYACYL-COA DEHYDRATASE"/>
    <property type="match status" value="1"/>
</dbReference>
<dbReference type="GO" id="GO:0030497">
    <property type="term" value="P:fatty acid elongation"/>
    <property type="evidence" value="ECO:0007669"/>
    <property type="project" value="TreeGrafter"/>
</dbReference>
<feature type="transmembrane region" description="Helical" evidence="14">
    <location>
        <begin position="197"/>
        <end position="217"/>
    </location>
</feature>
<sequence length="239" mass="27325">MAGTKSESRNLTNSNKPSALSNVYLFMYNFIQVLGWSYLLYQVTQHYMAGKSTDTLWTEVKLTVLVFQNAAVLEILHVAVGIVKSNLMLTIFQVFSRVMVVCGILLATPTAPLSNGLPLALVAWSVTEVIRYLYYALNIVSLVPYLLIWCRYTFFIALYPIGVTGELLCMYAAQKFVGETQLWSLTLPNKWNFTFSYHYFIIYIMLLYIPLFPQLYLHMFSQRKKIIGGTTQISKKKSS</sequence>
<dbReference type="EMBL" id="GECU01028407">
    <property type="protein sequence ID" value="JAS79299.1"/>
    <property type="molecule type" value="Transcribed_RNA"/>
</dbReference>
<proteinExistence type="inferred from homology"/>
<evidence type="ECO:0000256" key="14">
    <source>
        <dbReference type="RuleBase" id="RU363109"/>
    </source>
</evidence>
<dbReference type="EC" id="4.2.1.134" evidence="4 14"/>
<keyword evidence="10 14" id="KW-0472">Membrane</keyword>
<dbReference type="Pfam" id="PF04387">
    <property type="entry name" value="PTPLA"/>
    <property type="match status" value="1"/>
</dbReference>
<evidence type="ECO:0000256" key="1">
    <source>
        <dbReference type="ARBA" id="ARBA00004141"/>
    </source>
</evidence>
<comment type="function">
    <text evidence="14">Catalyzes the third of the four reactions of the long-chain fatty acids elongation cycle. This endoplasmic reticulum-bound enzymatic process, allows the addition of two carbons to the chain of long- and very long-chain fatty acids/VLCFAs per cycle. This enzyme catalyzes the dehydration of the 3-hydroxyacyl-CoA intermediate into trans-2,3-enoyl-CoA, within each cycle of fatty acid elongation. Thereby, it participates to the production of VLCFAs of different chain lengths that are involved in multiple biological processes as precursors of membrane lipids and lipid mediators.</text>
</comment>
<evidence type="ECO:0000256" key="9">
    <source>
        <dbReference type="ARBA" id="ARBA00023098"/>
    </source>
</evidence>
<dbReference type="GO" id="GO:0042761">
    <property type="term" value="P:very long-chain fatty acid biosynthetic process"/>
    <property type="evidence" value="ECO:0007669"/>
    <property type="project" value="TreeGrafter"/>
</dbReference>
<keyword evidence="9 14" id="KW-0443">Lipid metabolism</keyword>
<dbReference type="GO" id="GO:0030148">
    <property type="term" value="P:sphingolipid biosynthetic process"/>
    <property type="evidence" value="ECO:0007669"/>
    <property type="project" value="TreeGrafter"/>
</dbReference>
<dbReference type="UniPathway" id="UPA00094"/>
<comment type="catalytic activity">
    <reaction evidence="13 14">
        <text>a very-long-chain (3R)-3-hydroxyacyl-CoA = a very-long-chain (2E)-enoyl-CoA + H2O</text>
        <dbReference type="Rhea" id="RHEA:45812"/>
        <dbReference type="ChEBI" id="CHEBI:15377"/>
        <dbReference type="ChEBI" id="CHEBI:83728"/>
        <dbReference type="ChEBI" id="CHEBI:85440"/>
        <dbReference type="EC" id="4.2.1.134"/>
    </reaction>
</comment>
<keyword evidence="6 14" id="KW-0812">Transmembrane</keyword>